<dbReference type="AlphaFoldDB" id="A0A838CWP9"/>
<keyword evidence="5 6" id="KW-0472">Membrane</keyword>
<dbReference type="RefSeq" id="WP_181473368.1">
    <property type="nucleotide sequence ID" value="NZ_JACEFG010000003.1"/>
</dbReference>
<evidence type="ECO:0000256" key="6">
    <source>
        <dbReference type="SAM" id="Phobius"/>
    </source>
</evidence>
<dbReference type="InterPro" id="IPR002797">
    <property type="entry name" value="Polysacc_synth"/>
</dbReference>
<proteinExistence type="predicted"/>
<feature type="transmembrane region" description="Helical" evidence="6">
    <location>
        <begin position="89"/>
        <end position="108"/>
    </location>
</feature>
<feature type="transmembrane region" description="Helical" evidence="6">
    <location>
        <begin position="175"/>
        <end position="195"/>
    </location>
</feature>
<dbReference type="GO" id="GO:0005886">
    <property type="term" value="C:plasma membrane"/>
    <property type="evidence" value="ECO:0007669"/>
    <property type="project" value="UniProtKB-SubCell"/>
</dbReference>
<accession>A0A838CWP9</accession>
<dbReference type="Pfam" id="PF01943">
    <property type="entry name" value="Polysacc_synt"/>
    <property type="match status" value="1"/>
</dbReference>
<feature type="transmembrane region" description="Helical" evidence="6">
    <location>
        <begin position="326"/>
        <end position="346"/>
    </location>
</feature>
<comment type="caution">
    <text evidence="7">The sequence shown here is derived from an EMBL/GenBank/DDBJ whole genome shotgun (WGS) entry which is preliminary data.</text>
</comment>
<dbReference type="Proteomes" id="UP000571017">
    <property type="component" value="Unassembled WGS sequence"/>
</dbReference>
<evidence type="ECO:0000256" key="5">
    <source>
        <dbReference type="ARBA" id="ARBA00023136"/>
    </source>
</evidence>
<gene>
    <name evidence="7" type="ORF">H0266_15710</name>
</gene>
<feature type="transmembrane region" description="Helical" evidence="6">
    <location>
        <begin position="114"/>
        <end position="135"/>
    </location>
</feature>
<feature type="transmembrane region" description="Helical" evidence="6">
    <location>
        <begin position="416"/>
        <end position="433"/>
    </location>
</feature>
<feature type="transmembrane region" description="Helical" evidence="6">
    <location>
        <begin position="147"/>
        <end position="169"/>
    </location>
</feature>
<dbReference type="InterPro" id="IPR050833">
    <property type="entry name" value="Poly_Biosynth_Transport"/>
</dbReference>
<evidence type="ECO:0000256" key="4">
    <source>
        <dbReference type="ARBA" id="ARBA00022989"/>
    </source>
</evidence>
<feature type="transmembrane region" description="Helical" evidence="6">
    <location>
        <begin position="12"/>
        <end position="36"/>
    </location>
</feature>
<comment type="subcellular location">
    <subcellularLocation>
        <location evidence="1">Cell membrane</location>
        <topology evidence="1">Multi-pass membrane protein</topology>
    </subcellularLocation>
</comment>
<feature type="transmembrane region" description="Helical" evidence="6">
    <location>
        <begin position="295"/>
        <end position="311"/>
    </location>
</feature>
<evidence type="ECO:0000313" key="7">
    <source>
        <dbReference type="EMBL" id="MBA2176343.1"/>
    </source>
</evidence>
<feature type="transmembrane region" description="Helical" evidence="6">
    <location>
        <begin position="358"/>
        <end position="377"/>
    </location>
</feature>
<sequence>MGGKKNSIVVNILHLFYSTALSSGLNALALIVLAGYLQSNQYGLFSVALAFAMIMSYFTDAGLSDIVLREGAKQEVGHSRLLTSYMKMRLLLLILTFALGFFVIYIMNGDNAKLMQTAFVLIVPMVTGVALQSIGTTYFQLIEKMQYYGLIRLVSATALVLSMSVGMFLQWNPLLVTAMYGGSYLTAGIVAIILVGRHVRLSFTEPFHRGLLKNLGAFTIGGLLFVLLPHLGPILLEKTISLAEVGLFAVAYRIPQALQQIPFVVAGAYYPVLFRTFQNDQLNDHRSHQRMQVKIMALIGMMMTIPFFYFNEEVIRLLFGEQWSEAALPLKILSLMLTLQAVNIALADGLTSMERQNARTIIQAIAILIGAFLYIGWSSRYGVLGAAFAGVTIECIGLIGFWVCTRARSELFKRVLFPYLSLFAGSLWMIDVYLGGNPWAAVTVHLTIMVVLIALDQELRLNLVKAFSKYKRVMHNGTTS</sequence>
<organism evidence="7 8">
    <name type="scientific">Halobacillus locisalis</name>
    <dbReference type="NCBI Taxonomy" id="220753"/>
    <lineage>
        <taxon>Bacteria</taxon>
        <taxon>Bacillati</taxon>
        <taxon>Bacillota</taxon>
        <taxon>Bacilli</taxon>
        <taxon>Bacillales</taxon>
        <taxon>Bacillaceae</taxon>
        <taxon>Halobacillus</taxon>
    </lineage>
</organism>
<dbReference type="EMBL" id="JACEFG010000003">
    <property type="protein sequence ID" value="MBA2176343.1"/>
    <property type="molecule type" value="Genomic_DNA"/>
</dbReference>
<keyword evidence="2" id="KW-1003">Cell membrane</keyword>
<keyword evidence="3 6" id="KW-0812">Transmembrane</keyword>
<dbReference type="PANTHER" id="PTHR30250:SF11">
    <property type="entry name" value="O-ANTIGEN TRANSPORTER-RELATED"/>
    <property type="match status" value="1"/>
</dbReference>
<evidence type="ECO:0000256" key="2">
    <source>
        <dbReference type="ARBA" id="ARBA00022475"/>
    </source>
</evidence>
<feature type="transmembrane region" description="Helical" evidence="6">
    <location>
        <begin position="215"/>
        <end position="236"/>
    </location>
</feature>
<feature type="transmembrane region" description="Helical" evidence="6">
    <location>
        <begin position="383"/>
        <end position="404"/>
    </location>
</feature>
<protein>
    <submittedName>
        <fullName evidence="7">Oligosaccharide flippase family protein</fullName>
    </submittedName>
</protein>
<evidence type="ECO:0000256" key="1">
    <source>
        <dbReference type="ARBA" id="ARBA00004651"/>
    </source>
</evidence>
<feature type="transmembrane region" description="Helical" evidence="6">
    <location>
        <begin position="439"/>
        <end position="455"/>
    </location>
</feature>
<evidence type="ECO:0000256" key="3">
    <source>
        <dbReference type="ARBA" id="ARBA00022692"/>
    </source>
</evidence>
<name>A0A838CWP9_9BACI</name>
<keyword evidence="4 6" id="KW-1133">Transmembrane helix</keyword>
<feature type="transmembrane region" description="Helical" evidence="6">
    <location>
        <begin position="256"/>
        <end position="274"/>
    </location>
</feature>
<evidence type="ECO:0000313" key="8">
    <source>
        <dbReference type="Proteomes" id="UP000571017"/>
    </source>
</evidence>
<feature type="transmembrane region" description="Helical" evidence="6">
    <location>
        <begin position="42"/>
        <end position="68"/>
    </location>
</feature>
<keyword evidence="8" id="KW-1185">Reference proteome</keyword>
<dbReference type="PANTHER" id="PTHR30250">
    <property type="entry name" value="PST FAMILY PREDICTED COLANIC ACID TRANSPORTER"/>
    <property type="match status" value="1"/>
</dbReference>
<reference evidence="7 8" key="1">
    <citation type="journal article" date="2004" name="Extremophiles">
        <title>Halobacillus locisalis sp. nov., a halophilic bacterium isolated from a marine solar saltern of the Yellow Sea in Korea.</title>
        <authorList>
            <person name="Yoon J.H."/>
            <person name="Kang K.H."/>
            <person name="Oh T.K."/>
            <person name="Park Y.H."/>
        </authorList>
    </citation>
    <scope>NUCLEOTIDE SEQUENCE [LARGE SCALE GENOMIC DNA]</scope>
    <source>
        <strain evidence="7 8">KCTC 3788</strain>
    </source>
</reference>